<accession>A0ABV7U0L0</accession>
<keyword evidence="3" id="KW-1185">Reference proteome</keyword>
<feature type="signal peptide" evidence="1">
    <location>
        <begin position="1"/>
        <end position="17"/>
    </location>
</feature>
<name>A0ABV7U0L0_9RHOB</name>
<comment type="caution">
    <text evidence="2">The sequence shown here is derived from an EMBL/GenBank/DDBJ whole genome shotgun (WGS) entry which is preliminary data.</text>
</comment>
<evidence type="ECO:0000256" key="1">
    <source>
        <dbReference type="SAM" id="SignalP"/>
    </source>
</evidence>
<gene>
    <name evidence="2" type="ORF">ACFOM8_03690</name>
</gene>
<dbReference type="RefSeq" id="WP_377759424.1">
    <property type="nucleotide sequence ID" value="NZ_JBHRXY010000002.1"/>
</dbReference>
<feature type="chain" id="PRO_5047499702" evidence="1">
    <location>
        <begin position="18"/>
        <end position="92"/>
    </location>
</feature>
<proteinExistence type="predicted"/>
<sequence>MIGALVMVMGLAGTASADPALLPPAAALADEATDWLLEGESLPPDYRTRLMRMPPEARLQALVFLRRTGLLTTDPWTLSDVLDPAPADTGDE</sequence>
<reference evidence="3" key="1">
    <citation type="journal article" date="2019" name="Int. J. Syst. Evol. Microbiol.">
        <title>The Global Catalogue of Microorganisms (GCM) 10K type strain sequencing project: providing services to taxonomists for standard genome sequencing and annotation.</title>
        <authorList>
            <consortium name="The Broad Institute Genomics Platform"/>
            <consortium name="The Broad Institute Genome Sequencing Center for Infectious Disease"/>
            <person name="Wu L."/>
            <person name="Ma J."/>
        </authorList>
    </citation>
    <scope>NUCLEOTIDE SEQUENCE [LARGE SCALE GENOMIC DNA]</scope>
    <source>
        <strain evidence="3">KCTC 42473</strain>
    </source>
</reference>
<keyword evidence="1" id="KW-0732">Signal</keyword>
<dbReference type="EMBL" id="JBHRXY010000002">
    <property type="protein sequence ID" value="MFC3628541.1"/>
    <property type="molecule type" value="Genomic_DNA"/>
</dbReference>
<dbReference type="Proteomes" id="UP001595539">
    <property type="component" value="Unassembled WGS sequence"/>
</dbReference>
<evidence type="ECO:0000313" key="2">
    <source>
        <dbReference type="EMBL" id="MFC3628541.1"/>
    </source>
</evidence>
<protein>
    <submittedName>
        <fullName evidence="2">Uncharacterized protein</fullName>
    </submittedName>
</protein>
<evidence type="ECO:0000313" key="3">
    <source>
        <dbReference type="Proteomes" id="UP001595539"/>
    </source>
</evidence>
<organism evidence="2 3">
    <name type="scientific">Paracoccus angustae</name>
    <dbReference type="NCBI Taxonomy" id="1671480"/>
    <lineage>
        <taxon>Bacteria</taxon>
        <taxon>Pseudomonadati</taxon>
        <taxon>Pseudomonadota</taxon>
        <taxon>Alphaproteobacteria</taxon>
        <taxon>Rhodobacterales</taxon>
        <taxon>Paracoccaceae</taxon>
        <taxon>Paracoccus</taxon>
    </lineage>
</organism>